<dbReference type="Gene3D" id="1.10.10.10">
    <property type="entry name" value="Winged helix-like DNA-binding domain superfamily/Winged helix DNA-binding domain"/>
    <property type="match status" value="1"/>
</dbReference>
<dbReference type="PROSITE" id="PS50043">
    <property type="entry name" value="HTH_LUXR_2"/>
    <property type="match status" value="1"/>
</dbReference>
<gene>
    <name evidence="2" type="ORF">EBN88_28145</name>
</gene>
<dbReference type="SUPFAM" id="SSF46894">
    <property type="entry name" value="C-terminal effector domain of the bipartite response regulators"/>
    <property type="match status" value="1"/>
</dbReference>
<accession>A0A3M2KVE5</accession>
<name>A0A3M2KVE5_9ACTN</name>
<dbReference type="InterPro" id="IPR000792">
    <property type="entry name" value="Tscrpt_reg_LuxR_C"/>
</dbReference>
<dbReference type="InterPro" id="IPR051797">
    <property type="entry name" value="TrmB-like"/>
</dbReference>
<dbReference type="Pfam" id="PF00196">
    <property type="entry name" value="GerE"/>
    <property type="match status" value="1"/>
</dbReference>
<dbReference type="CDD" id="cd06170">
    <property type="entry name" value="LuxR_C_like"/>
    <property type="match status" value="1"/>
</dbReference>
<evidence type="ECO:0000313" key="2">
    <source>
        <dbReference type="EMBL" id="RMI28646.1"/>
    </source>
</evidence>
<dbReference type="PANTHER" id="PTHR34293">
    <property type="entry name" value="HTH-TYPE TRANSCRIPTIONAL REGULATOR TRMBL2"/>
    <property type="match status" value="1"/>
</dbReference>
<dbReference type="InterPro" id="IPR036388">
    <property type="entry name" value="WH-like_DNA-bd_sf"/>
</dbReference>
<dbReference type="EMBL" id="RFFJ01000284">
    <property type="protein sequence ID" value="RMI28646.1"/>
    <property type="molecule type" value="Genomic_DNA"/>
</dbReference>
<dbReference type="InterPro" id="IPR016032">
    <property type="entry name" value="Sig_transdc_resp-reg_C-effctor"/>
</dbReference>
<dbReference type="Proteomes" id="UP000278673">
    <property type="component" value="Unassembled WGS sequence"/>
</dbReference>
<dbReference type="GO" id="GO:0006355">
    <property type="term" value="P:regulation of DNA-templated transcription"/>
    <property type="evidence" value="ECO:0007669"/>
    <property type="project" value="InterPro"/>
</dbReference>
<dbReference type="GO" id="GO:0003677">
    <property type="term" value="F:DNA binding"/>
    <property type="evidence" value="ECO:0007669"/>
    <property type="project" value="InterPro"/>
</dbReference>
<evidence type="ECO:0000313" key="3">
    <source>
        <dbReference type="Proteomes" id="UP000278673"/>
    </source>
</evidence>
<evidence type="ECO:0000259" key="1">
    <source>
        <dbReference type="PROSITE" id="PS50043"/>
    </source>
</evidence>
<feature type="domain" description="HTH luxR-type" evidence="1">
    <location>
        <begin position="241"/>
        <end position="306"/>
    </location>
</feature>
<keyword evidence="3" id="KW-1185">Reference proteome</keyword>
<comment type="caution">
    <text evidence="2">The sequence shown here is derived from an EMBL/GenBank/DDBJ whole genome shotgun (WGS) entry which is preliminary data.</text>
</comment>
<organism evidence="2 3">
    <name type="scientific">Streptomyces triticirhizae</name>
    <dbReference type="NCBI Taxonomy" id="2483353"/>
    <lineage>
        <taxon>Bacteria</taxon>
        <taxon>Bacillati</taxon>
        <taxon>Actinomycetota</taxon>
        <taxon>Actinomycetes</taxon>
        <taxon>Kitasatosporales</taxon>
        <taxon>Streptomycetaceae</taxon>
        <taxon>Streptomyces</taxon>
    </lineage>
</organism>
<dbReference type="AlphaFoldDB" id="A0A3M2KVE5"/>
<reference evidence="2 3" key="1">
    <citation type="submission" date="2018-10" db="EMBL/GenBank/DDBJ databases">
        <title>Isolation, diversity and antifungal activity of actinobacteria from wheat.</title>
        <authorList>
            <person name="Han C."/>
        </authorList>
    </citation>
    <scope>NUCLEOTIDE SEQUENCE [LARGE SCALE GENOMIC DNA]</scope>
    <source>
        <strain evidence="2 3">NEAU-YY642</strain>
    </source>
</reference>
<proteinExistence type="predicted"/>
<protein>
    <submittedName>
        <fullName evidence="2">LuxR family transcriptional regulator</fullName>
    </submittedName>
</protein>
<sequence>MLRKPRQGVSDLAAALGVAESVVRGSLDRLAELSLLRSSDAESGISPVSPQIGLEMLIASQQAEVSRMQQAVEESRAAVARFVAEHSSADQARKAAGVERLSGVDEVRLRLEELSAEISSETSSLAPGGPQSTSNREASRLITATLLARGIVVRTVYLDSVSNDPASLEHVTWLHQAGGEVRTAPTLPLRVQLIDRRIALLPLDPADSSRGAVLAVEPGIVAAVQTLFDTIWESARPLDSEPEPSQKPTARELAVLKMLSQGMTDEAIARKLAVSLRTERRIVSDLMAVLGAQTRFQLGQQAVRHGYL</sequence>
<dbReference type="PANTHER" id="PTHR34293:SF1">
    <property type="entry name" value="HTH-TYPE TRANSCRIPTIONAL REGULATOR TRMBL2"/>
    <property type="match status" value="1"/>
</dbReference>
<dbReference type="SMART" id="SM00421">
    <property type="entry name" value="HTH_LUXR"/>
    <property type="match status" value="1"/>
</dbReference>